<keyword evidence="2" id="KW-1185">Reference proteome</keyword>
<gene>
    <name evidence="1" type="ORF">BDR25DRAFT_373371</name>
</gene>
<proteinExistence type="predicted"/>
<dbReference type="Proteomes" id="UP000799755">
    <property type="component" value="Unassembled WGS sequence"/>
</dbReference>
<accession>A0ACB6QMU7</accession>
<name>A0ACB6QMU7_9PLEO</name>
<reference evidence="1" key="1">
    <citation type="journal article" date="2020" name="Stud. Mycol.">
        <title>101 Dothideomycetes genomes: a test case for predicting lifestyles and emergence of pathogens.</title>
        <authorList>
            <person name="Haridas S."/>
            <person name="Albert R."/>
            <person name="Binder M."/>
            <person name="Bloem J."/>
            <person name="Labutti K."/>
            <person name="Salamov A."/>
            <person name="Andreopoulos B."/>
            <person name="Baker S."/>
            <person name="Barry K."/>
            <person name="Bills G."/>
            <person name="Bluhm B."/>
            <person name="Cannon C."/>
            <person name="Castanera R."/>
            <person name="Culley D."/>
            <person name="Daum C."/>
            <person name="Ezra D."/>
            <person name="Gonzalez J."/>
            <person name="Henrissat B."/>
            <person name="Kuo A."/>
            <person name="Liang C."/>
            <person name="Lipzen A."/>
            <person name="Lutzoni F."/>
            <person name="Magnuson J."/>
            <person name="Mondo S."/>
            <person name="Nolan M."/>
            <person name="Ohm R."/>
            <person name="Pangilinan J."/>
            <person name="Park H.-J."/>
            <person name="Ramirez L."/>
            <person name="Alfaro M."/>
            <person name="Sun H."/>
            <person name="Tritt A."/>
            <person name="Yoshinaga Y."/>
            <person name="Zwiers L.-H."/>
            <person name="Turgeon B."/>
            <person name="Goodwin S."/>
            <person name="Spatafora J."/>
            <person name="Crous P."/>
            <person name="Grigoriev I."/>
        </authorList>
    </citation>
    <scope>NUCLEOTIDE SEQUENCE</scope>
    <source>
        <strain evidence="1">ATCC 200398</strain>
    </source>
</reference>
<evidence type="ECO:0000313" key="2">
    <source>
        <dbReference type="Proteomes" id="UP000799755"/>
    </source>
</evidence>
<organism evidence="1 2">
    <name type="scientific">Lindgomyces ingoldianus</name>
    <dbReference type="NCBI Taxonomy" id="673940"/>
    <lineage>
        <taxon>Eukaryota</taxon>
        <taxon>Fungi</taxon>
        <taxon>Dikarya</taxon>
        <taxon>Ascomycota</taxon>
        <taxon>Pezizomycotina</taxon>
        <taxon>Dothideomycetes</taxon>
        <taxon>Pleosporomycetidae</taxon>
        <taxon>Pleosporales</taxon>
        <taxon>Lindgomycetaceae</taxon>
        <taxon>Lindgomyces</taxon>
    </lineage>
</organism>
<comment type="caution">
    <text evidence="1">The sequence shown here is derived from an EMBL/GenBank/DDBJ whole genome shotgun (WGS) entry which is preliminary data.</text>
</comment>
<protein>
    <submittedName>
        <fullName evidence="1">Cytochrome P450 monooxygenase-like protein</fullName>
    </submittedName>
</protein>
<sequence length="544" mass="62018">MYLAISIALGAIAGVIAHNSFFKHGEWHMSTPNILLTHLIAEFSALYLLENLLGSLGDALNFVASVTTSYLTALFTSMTIYRIFFHKTSHFPGPRLAAVTKFWHIWHIRDSTNYMFMQKLYERYGTFVRTGPNEISIFHPSAIQLLDGWMNQNTKDIWYDVLQPRNSAIFTRDELDHKHRRKVWTQSLSSKAMDSLRPRLADQAMALSRCIASYNGAPVDVDEVMSWFSFDAMGEVVFGEDFNLMNSRVMHPAILHRDRALAMLGPIADAIWIARIAFSFIPFYGRVKDWMQMVKFCEERMDERRGMNKEKSDMAQWFIEENHKLSEVRSPKDRRHLLSGTAVSAVVAGSDTTRASLIAIWWCLCKHPEHAEKIRSEIKDVDISDANALATLPHLNGVVKEVLRLVPPAMTGGGRITGPQGLWVDGTFIPPFTKVTAPKYVIMRMESAFELPNEFIPERWYSRPELVKDKNAFGPFSFGNRQCVGKVLAYAELRLVAATLLKHYNVRFAPGYNPDIMWRDMKDQVTAQPGQVLCIFEPRDGQDV</sequence>
<dbReference type="EMBL" id="MU003516">
    <property type="protein sequence ID" value="KAF2468313.1"/>
    <property type="molecule type" value="Genomic_DNA"/>
</dbReference>
<evidence type="ECO:0000313" key="1">
    <source>
        <dbReference type="EMBL" id="KAF2468313.1"/>
    </source>
</evidence>